<dbReference type="Proteomes" id="UP000037737">
    <property type="component" value="Unassembled WGS sequence"/>
</dbReference>
<dbReference type="KEGG" id="mcw:A8L33_01540"/>
<protein>
    <recommendedName>
        <fullName evidence="4">Exo-alpha-sialidase</fullName>
    </recommendedName>
</protein>
<feature type="chain" id="PRO_5005818620" description="Exo-alpha-sialidase" evidence="1">
    <location>
        <begin position="25"/>
        <end position="278"/>
    </location>
</feature>
<sequence length="278" mass="27810">MHFRVRAAVAVAALAILTLTACTAQTPTAGDDHTSGLSTHVHAIITDPTTGTTILGTHDGLLPVESDGTVGDPIGGHEFDAMGLAVTGDAFVASGHPGANTPAEWGSPHLGIIRSDDAGQTWSPIAYTSEKDFHALTAGPDGTLYGISTDEPAVLTSTDGGSTWTAAGANISAYALTVDDTGTVYATTPGGVLFSVDGAATFAPIADAPALYLLSASPDHSRLVGVDVEGTIWISADAAVSWTEAGSADGQAQAVALTSSGEIAVADDSGLRLLGGDQ</sequence>
<evidence type="ECO:0000256" key="1">
    <source>
        <dbReference type="SAM" id="SignalP"/>
    </source>
</evidence>
<dbReference type="EMBL" id="LAVO01000003">
    <property type="protein sequence ID" value="KOS11810.1"/>
    <property type="molecule type" value="Genomic_DNA"/>
</dbReference>
<dbReference type="CDD" id="cd15482">
    <property type="entry name" value="Sialidase_non-viral"/>
    <property type="match status" value="1"/>
</dbReference>
<dbReference type="PATRIC" id="fig|84292.3.peg.963"/>
<keyword evidence="3" id="KW-1185">Reference proteome</keyword>
<evidence type="ECO:0000313" key="2">
    <source>
        <dbReference type="EMBL" id="KOS11810.1"/>
    </source>
</evidence>
<dbReference type="InterPro" id="IPR054817">
    <property type="entry name" value="Glycosyl_F510_1955-like"/>
</dbReference>
<dbReference type="Gene3D" id="2.130.10.10">
    <property type="entry name" value="YVTN repeat-like/Quinoprotein amine dehydrogenase"/>
    <property type="match status" value="1"/>
</dbReference>
<organism evidence="2 3">
    <name type="scientific">Microbacterium aurantiacum</name>
    <dbReference type="NCBI Taxonomy" id="162393"/>
    <lineage>
        <taxon>Bacteria</taxon>
        <taxon>Bacillati</taxon>
        <taxon>Actinomycetota</taxon>
        <taxon>Actinomycetes</taxon>
        <taxon>Micrococcales</taxon>
        <taxon>Microbacteriaceae</taxon>
        <taxon>Microbacterium</taxon>
    </lineage>
</organism>
<feature type="signal peptide" evidence="1">
    <location>
        <begin position="1"/>
        <end position="24"/>
    </location>
</feature>
<dbReference type="InterPro" id="IPR015943">
    <property type="entry name" value="WD40/YVTN_repeat-like_dom_sf"/>
</dbReference>
<reference evidence="2" key="1">
    <citation type="submission" date="2015-04" db="EMBL/GenBank/DDBJ databases">
        <title>Complete genome sequence of Microbacterium chocolatum SIT 101, a bacterium enantioselectively hydrolyzing mesomeric diesters.</title>
        <authorList>
            <person name="Li X."/>
            <person name="Xu Y."/>
        </authorList>
    </citation>
    <scope>NUCLEOTIDE SEQUENCE [LARGE SCALE GENOMIC DNA]</scope>
    <source>
        <strain evidence="2">SIT 101</strain>
    </source>
</reference>
<proteinExistence type="predicted"/>
<dbReference type="AlphaFoldDB" id="A0A0M8MQJ3"/>
<dbReference type="NCBIfam" id="NF045728">
    <property type="entry name" value="glycosyl_F510_1955"/>
    <property type="match status" value="1"/>
</dbReference>
<dbReference type="SUPFAM" id="SSF110296">
    <property type="entry name" value="Oligoxyloglucan reducing end-specific cellobiohydrolase"/>
    <property type="match status" value="1"/>
</dbReference>
<evidence type="ECO:0000313" key="3">
    <source>
        <dbReference type="Proteomes" id="UP000037737"/>
    </source>
</evidence>
<keyword evidence="1" id="KW-0732">Signal</keyword>
<comment type="caution">
    <text evidence="2">The sequence shown here is derived from an EMBL/GenBank/DDBJ whole genome shotgun (WGS) entry which is preliminary data.</text>
</comment>
<accession>A0A0M8MQJ3</accession>
<dbReference type="PROSITE" id="PS51257">
    <property type="entry name" value="PROKAR_LIPOPROTEIN"/>
    <property type="match status" value="1"/>
</dbReference>
<evidence type="ECO:0008006" key="4">
    <source>
        <dbReference type="Google" id="ProtNLM"/>
    </source>
</evidence>
<gene>
    <name evidence="2" type="ORF">XI38_04660</name>
</gene>
<name>A0A0M8MQJ3_9MICO</name>